<organism evidence="1">
    <name type="scientific">marine sediment metagenome</name>
    <dbReference type="NCBI Taxonomy" id="412755"/>
    <lineage>
        <taxon>unclassified sequences</taxon>
        <taxon>metagenomes</taxon>
        <taxon>ecological metagenomes</taxon>
    </lineage>
</organism>
<proteinExistence type="predicted"/>
<evidence type="ECO:0000313" key="1">
    <source>
        <dbReference type="EMBL" id="GAG56153.1"/>
    </source>
</evidence>
<sequence length="54" mass="6295">MHMLKANMKKVNVNFIFLETSFSYEDKRLKIAPIMKSERKIAITGSKIKILKIP</sequence>
<comment type="caution">
    <text evidence="1">The sequence shown here is derived from an EMBL/GenBank/DDBJ whole genome shotgun (WGS) entry which is preliminary data.</text>
</comment>
<dbReference type="AlphaFoldDB" id="X0Z703"/>
<dbReference type="EMBL" id="BART01005995">
    <property type="protein sequence ID" value="GAG56153.1"/>
    <property type="molecule type" value="Genomic_DNA"/>
</dbReference>
<gene>
    <name evidence="1" type="ORF">S01H4_13628</name>
</gene>
<accession>X0Z703</accession>
<protein>
    <submittedName>
        <fullName evidence="1">Uncharacterized protein</fullName>
    </submittedName>
</protein>
<reference evidence="1" key="1">
    <citation type="journal article" date="2014" name="Front. Microbiol.">
        <title>High frequency of phylogenetically diverse reductive dehalogenase-homologous genes in deep subseafloor sedimentary metagenomes.</title>
        <authorList>
            <person name="Kawai M."/>
            <person name="Futagami T."/>
            <person name="Toyoda A."/>
            <person name="Takaki Y."/>
            <person name="Nishi S."/>
            <person name="Hori S."/>
            <person name="Arai W."/>
            <person name="Tsubouchi T."/>
            <person name="Morono Y."/>
            <person name="Uchiyama I."/>
            <person name="Ito T."/>
            <person name="Fujiyama A."/>
            <person name="Inagaki F."/>
            <person name="Takami H."/>
        </authorList>
    </citation>
    <scope>NUCLEOTIDE SEQUENCE</scope>
    <source>
        <strain evidence="1">Expedition CK06-06</strain>
    </source>
</reference>
<name>X0Z703_9ZZZZ</name>